<feature type="chain" id="PRO_5003369111" evidence="2">
    <location>
        <begin position="29"/>
        <end position="293"/>
    </location>
</feature>
<reference evidence="5" key="2">
    <citation type="submission" date="2011-06" db="EMBL/GenBank/DDBJ databases">
        <title>The complete genome of Flexistipes sinusarabici DSM 4947.</title>
        <authorList>
            <person name="Lucas S."/>
            <person name="Han J."/>
            <person name="Lapidus A."/>
            <person name="Bruce D."/>
            <person name="Goodwin L."/>
            <person name="Pitluck S."/>
            <person name="Peters L."/>
            <person name="Kyrpides N."/>
            <person name="Mavromatis K."/>
            <person name="Ivanova N."/>
            <person name="Mikhailova N."/>
            <person name="Chertkov O."/>
            <person name="Detter J.C."/>
            <person name="Tapia R."/>
            <person name="Han C."/>
            <person name="Land M."/>
            <person name="Hauser L."/>
            <person name="Markowitz V."/>
            <person name="Cheng J.-F."/>
            <person name="Hugenholtz P."/>
            <person name="Woyke T."/>
            <person name="Wu D."/>
            <person name="Spring S."/>
            <person name="Schroeder M."/>
            <person name="Brambilla E."/>
            <person name="Klenk H.-P."/>
            <person name="Eisen J.A."/>
        </authorList>
    </citation>
    <scope>NUCLEOTIDE SEQUENCE [LARGE SCALE GENOMIC DNA]</scope>
    <source>
        <strain evidence="5">DSM 4947 / MAS 10</strain>
    </source>
</reference>
<dbReference type="OrthoDB" id="9768183at2"/>
<dbReference type="EMBL" id="CP002858">
    <property type="protein sequence ID" value="AEI15570.1"/>
    <property type="molecule type" value="Genomic_DNA"/>
</dbReference>
<evidence type="ECO:0000313" key="4">
    <source>
        <dbReference type="EMBL" id="AEI15570.1"/>
    </source>
</evidence>
<feature type="signal peptide" evidence="2">
    <location>
        <begin position="1"/>
        <end position="28"/>
    </location>
</feature>
<dbReference type="eggNOG" id="COG0834">
    <property type="taxonomic scope" value="Bacteria"/>
</dbReference>
<dbReference type="NCBIfam" id="TIGR02995">
    <property type="entry name" value="ectoine_ehuB"/>
    <property type="match status" value="1"/>
</dbReference>
<name>F8E4L2_FLESM</name>
<reference evidence="4 5" key="1">
    <citation type="journal article" date="2011" name="Stand. Genomic Sci.">
        <title>Genome sequence of the moderately thermophilic halophile Flexistipes sinusarabici strain (MAS10).</title>
        <authorList>
            <person name="Lapidus A."/>
            <person name="Chertkov O."/>
            <person name="Nolan M."/>
            <person name="Lucas S."/>
            <person name="Hammon N."/>
            <person name="Deshpande S."/>
            <person name="Cheng J.F."/>
            <person name="Tapia R."/>
            <person name="Han C."/>
            <person name="Goodwin L."/>
            <person name="Pitluck S."/>
            <person name="Liolios K."/>
            <person name="Pagani I."/>
            <person name="Ivanova N."/>
            <person name="Huntemann M."/>
            <person name="Mavromatis K."/>
            <person name="Mikhailova N."/>
            <person name="Pati A."/>
            <person name="Chen A."/>
            <person name="Palaniappan K."/>
            <person name="Land M."/>
            <person name="Hauser L."/>
            <person name="Brambilla E.M."/>
            <person name="Rohde M."/>
            <person name="Abt B."/>
            <person name="Spring S."/>
            <person name="Goker M."/>
            <person name="Bristow J."/>
            <person name="Eisen J.A."/>
            <person name="Markowitz V."/>
            <person name="Hugenholtz P."/>
            <person name="Kyrpides N.C."/>
            <person name="Klenk H.P."/>
            <person name="Woyke T."/>
        </authorList>
    </citation>
    <scope>NUCLEOTIDE SEQUENCE [LARGE SCALE GENOMIC DNA]</scope>
    <source>
        <strain evidence="5">DSM 4947 / MAS 10</strain>
    </source>
</reference>
<dbReference type="RefSeq" id="WP_013887026.1">
    <property type="nucleotide sequence ID" value="NC_015672.1"/>
</dbReference>
<evidence type="ECO:0000256" key="2">
    <source>
        <dbReference type="SAM" id="SignalP"/>
    </source>
</evidence>
<keyword evidence="1 2" id="KW-0732">Signal</keyword>
<dbReference type="InterPro" id="IPR001638">
    <property type="entry name" value="Solute-binding_3/MltF_N"/>
</dbReference>
<dbReference type="Gene3D" id="3.40.190.10">
    <property type="entry name" value="Periplasmic binding protein-like II"/>
    <property type="match status" value="2"/>
</dbReference>
<gene>
    <name evidence="4" type="ordered locus">Flexsi_1941</name>
</gene>
<dbReference type="AlphaFoldDB" id="F8E4L2"/>
<dbReference type="InterPro" id="IPR014337">
    <property type="entry name" value="Ectoine_EhuB"/>
</dbReference>
<dbReference type="PANTHER" id="PTHR35936:SF17">
    <property type="entry name" value="ARGININE-BINDING EXTRACELLULAR PROTEIN ARTP"/>
    <property type="match status" value="1"/>
</dbReference>
<evidence type="ECO:0000313" key="5">
    <source>
        <dbReference type="Proteomes" id="UP000006621"/>
    </source>
</evidence>
<keyword evidence="5" id="KW-1185">Reference proteome</keyword>
<proteinExistence type="predicted"/>
<dbReference type="Proteomes" id="UP000006621">
    <property type="component" value="Chromosome"/>
</dbReference>
<evidence type="ECO:0000259" key="3">
    <source>
        <dbReference type="SMART" id="SM00062"/>
    </source>
</evidence>
<dbReference type="KEGG" id="fsi:Flexsi_1941"/>
<dbReference type="PANTHER" id="PTHR35936">
    <property type="entry name" value="MEMBRANE-BOUND LYTIC MUREIN TRANSGLYCOSYLASE F"/>
    <property type="match status" value="1"/>
</dbReference>
<dbReference type="GO" id="GO:0051470">
    <property type="term" value="P:ectoine transmembrane transport"/>
    <property type="evidence" value="ECO:0007669"/>
    <property type="project" value="InterPro"/>
</dbReference>
<organism evidence="4 5">
    <name type="scientific">Flexistipes sinusarabici (strain ATCC 49648 / DSM 4947 / MAS 10)</name>
    <dbReference type="NCBI Taxonomy" id="717231"/>
    <lineage>
        <taxon>Bacteria</taxon>
        <taxon>Pseudomonadati</taxon>
        <taxon>Deferribacterota</taxon>
        <taxon>Deferribacteres</taxon>
        <taxon>Deferribacterales</taxon>
        <taxon>Flexistipitaceae</taxon>
        <taxon>Flexistipes</taxon>
    </lineage>
</organism>
<dbReference type="HOGENOM" id="CLU_019602_2_0_0"/>
<feature type="domain" description="Solute-binding protein family 3/N-terminal" evidence="3">
    <location>
        <begin position="40"/>
        <end position="273"/>
    </location>
</feature>
<protein>
    <submittedName>
        <fullName evidence="4">Ectoine/hydroxyectoine ABC transporter solute-binding protein</fullName>
    </submittedName>
</protein>
<evidence type="ECO:0000256" key="1">
    <source>
        <dbReference type="ARBA" id="ARBA00022729"/>
    </source>
</evidence>
<dbReference type="CDD" id="cd01002">
    <property type="entry name" value="PBP2_Ehub_like"/>
    <property type="match status" value="1"/>
</dbReference>
<dbReference type="SUPFAM" id="SSF53850">
    <property type="entry name" value="Periplasmic binding protein-like II"/>
    <property type="match status" value="1"/>
</dbReference>
<dbReference type="GO" id="GO:0033294">
    <property type="term" value="F:ectoine binding"/>
    <property type="evidence" value="ECO:0007669"/>
    <property type="project" value="InterPro"/>
</dbReference>
<dbReference type="Pfam" id="PF00497">
    <property type="entry name" value="SBP_bac_3"/>
    <property type="match status" value="1"/>
</dbReference>
<accession>F8E4L2</accession>
<dbReference type="STRING" id="717231.Flexsi_1941"/>
<dbReference type="SMART" id="SM00062">
    <property type="entry name" value="PBPb"/>
    <property type="match status" value="1"/>
</dbReference>
<sequence>MFNKFRKLGISFLAVGVFALLTASVASAQVTLQEIKERGYVRVATANEIPYGYVDASGKAMGAGPEVARAVLKRMGIEDIQWVVTSFSSLIPGLKANRFDMAAAEQAILPQRCEQVDYATVPNSSYGEGLLVKAGNPKDIHAYSDFAKREDLKVAIMAGADQLEMLQELGVPQSQMVMIQNNADAISTVATGRADAYAATGLTAANLAKKSDKVELAEPFKDPVIDGEEVRSWGSFTFNEGSDDFRLAFSKELKEFKKTDEWRNILEKNGFTPADIKGSFKHTAKELCSGEGI</sequence>